<name>A0A9K3JII6_HELAN</name>
<evidence type="ECO:0000256" key="1">
    <source>
        <dbReference type="SAM" id="MobiDB-lite"/>
    </source>
</evidence>
<keyword evidence="3" id="KW-1185">Reference proteome</keyword>
<reference evidence="2" key="2">
    <citation type="submission" date="2020-06" db="EMBL/GenBank/DDBJ databases">
        <title>Helianthus annuus Genome sequencing and assembly Release 2.</title>
        <authorList>
            <person name="Gouzy J."/>
            <person name="Langlade N."/>
            <person name="Munos S."/>
        </authorList>
    </citation>
    <scope>NUCLEOTIDE SEQUENCE</scope>
    <source>
        <tissue evidence="2">Leaves</tissue>
    </source>
</reference>
<dbReference type="Proteomes" id="UP000215914">
    <property type="component" value="Unassembled WGS sequence"/>
</dbReference>
<dbReference type="AlphaFoldDB" id="A0A9K3JII6"/>
<comment type="caution">
    <text evidence="2">The sequence shown here is derived from an EMBL/GenBank/DDBJ whole genome shotgun (WGS) entry which is preliminary data.</text>
</comment>
<evidence type="ECO:0000313" key="3">
    <source>
        <dbReference type="Proteomes" id="UP000215914"/>
    </source>
</evidence>
<gene>
    <name evidence="2" type="ORF">HanXRQr2_Chr03g0130331</name>
</gene>
<feature type="region of interest" description="Disordered" evidence="1">
    <location>
        <begin position="29"/>
        <end position="52"/>
    </location>
</feature>
<protein>
    <submittedName>
        <fullName evidence="2">Uncharacterized protein</fullName>
    </submittedName>
</protein>
<dbReference type="EMBL" id="MNCJ02000318">
    <property type="protein sequence ID" value="KAF5816073.1"/>
    <property type="molecule type" value="Genomic_DNA"/>
</dbReference>
<proteinExistence type="predicted"/>
<accession>A0A9K3JII6</accession>
<reference evidence="2" key="1">
    <citation type="journal article" date="2017" name="Nature">
        <title>The sunflower genome provides insights into oil metabolism, flowering and Asterid evolution.</title>
        <authorList>
            <person name="Badouin H."/>
            <person name="Gouzy J."/>
            <person name="Grassa C.J."/>
            <person name="Murat F."/>
            <person name="Staton S.E."/>
            <person name="Cottret L."/>
            <person name="Lelandais-Briere C."/>
            <person name="Owens G.L."/>
            <person name="Carrere S."/>
            <person name="Mayjonade B."/>
            <person name="Legrand L."/>
            <person name="Gill N."/>
            <person name="Kane N.C."/>
            <person name="Bowers J.E."/>
            <person name="Hubner S."/>
            <person name="Bellec A."/>
            <person name="Berard A."/>
            <person name="Berges H."/>
            <person name="Blanchet N."/>
            <person name="Boniface M.C."/>
            <person name="Brunel D."/>
            <person name="Catrice O."/>
            <person name="Chaidir N."/>
            <person name="Claudel C."/>
            <person name="Donnadieu C."/>
            <person name="Faraut T."/>
            <person name="Fievet G."/>
            <person name="Helmstetter N."/>
            <person name="King M."/>
            <person name="Knapp S.J."/>
            <person name="Lai Z."/>
            <person name="Le Paslier M.C."/>
            <person name="Lippi Y."/>
            <person name="Lorenzon L."/>
            <person name="Mandel J.R."/>
            <person name="Marage G."/>
            <person name="Marchand G."/>
            <person name="Marquand E."/>
            <person name="Bret-Mestries E."/>
            <person name="Morien E."/>
            <person name="Nambeesan S."/>
            <person name="Nguyen T."/>
            <person name="Pegot-Espagnet P."/>
            <person name="Pouilly N."/>
            <person name="Raftis F."/>
            <person name="Sallet E."/>
            <person name="Schiex T."/>
            <person name="Thomas J."/>
            <person name="Vandecasteele C."/>
            <person name="Vares D."/>
            <person name="Vear F."/>
            <person name="Vautrin S."/>
            <person name="Crespi M."/>
            <person name="Mangin B."/>
            <person name="Burke J.M."/>
            <person name="Salse J."/>
            <person name="Munos S."/>
            <person name="Vincourt P."/>
            <person name="Rieseberg L.H."/>
            <person name="Langlade N.B."/>
        </authorList>
    </citation>
    <scope>NUCLEOTIDE SEQUENCE</scope>
    <source>
        <tissue evidence="2">Leaves</tissue>
    </source>
</reference>
<sequence length="52" mass="5921">MCDHKKYMQVVLWPHSVLVVTTCTMMPSKPHNVVRSSESMTRDSKPMTSLGK</sequence>
<dbReference type="Gramene" id="mRNA:HanXRQr2_Chr03g0130331">
    <property type="protein sequence ID" value="CDS:HanXRQr2_Chr03g0130331.1"/>
    <property type="gene ID" value="HanXRQr2_Chr03g0130331"/>
</dbReference>
<evidence type="ECO:0000313" key="2">
    <source>
        <dbReference type="EMBL" id="KAF5816073.1"/>
    </source>
</evidence>
<organism evidence="2 3">
    <name type="scientific">Helianthus annuus</name>
    <name type="common">Common sunflower</name>
    <dbReference type="NCBI Taxonomy" id="4232"/>
    <lineage>
        <taxon>Eukaryota</taxon>
        <taxon>Viridiplantae</taxon>
        <taxon>Streptophyta</taxon>
        <taxon>Embryophyta</taxon>
        <taxon>Tracheophyta</taxon>
        <taxon>Spermatophyta</taxon>
        <taxon>Magnoliopsida</taxon>
        <taxon>eudicotyledons</taxon>
        <taxon>Gunneridae</taxon>
        <taxon>Pentapetalae</taxon>
        <taxon>asterids</taxon>
        <taxon>campanulids</taxon>
        <taxon>Asterales</taxon>
        <taxon>Asteraceae</taxon>
        <taxon>Asteroideae</taxon>
        <taxon>Heliantheae alliance</taxon>
        <taxon>Heliantheae</taxon>
        <taxon>Helianthus</taxon>
    </lineage>
</organism>